<evidence type="ECO:0000313" key="9">
    <source>
        <dbReference type="Proteomes" id="UP001432180"/>
    </source>
</evidence>
<dbReference type="InterPro" id="IPR002937">
    <property type="entry name" value="Amino_oxidase"/>
</dbReference>
<comment type="pathway">
    <text evidence="1 5">Carotenoid biosynthesis.</text>
</comment>
<dbReference type="PRINTS" id="PR00419">
    <property type="entry name" value="ADXRDTASE"/>
</dbReference>
<dbReference type="PANTHER" id="PTHR43734">
    <property type="entry name" value="PHYTOENE DESATURASE"/>
    <property type="match status" value="1"/>
</dbReference>
<dbReference type="Pfam" id="PF01593">
    <property type="entry name" value="Amino_oxidase"/>
    <property type="match status" value="1"/>
</dbReference>
<dbReference type="Proteomes" id="UP001432180">
    <property type="component" value="Chromosome"/>
</dbReference>
<evidence type="ECO:0000256" key="4">
    <source>
        <dbReference type="ARBA" id="ARBA00023002"/>
    </source>
</evidence>
<name>A0ABZ0SE87_9GAMM</name>
<keyword evidence="4 5" id="KW-0560">Oxidoreductase</keyword>
<protein>
    <submittedName>
        <fullName evidence="8">Phytoene desaturase family protein</fullName>
    </submittedName>
</protein>
<evidence type="ECO:0000256" key="5">
    <source>
        <dbReference type="RuleBase" id="RU362075"/>
    </source>
</evidence>
<organism evidence="8 9">
    <name type="scientific">Thiorhodovibrio winogradskyi</name>
    <dbReference type="NCBI Taxonomy" id="77007"/>
    <lineage>
        <taxon>Bacteria</taxon>
        <taxon>Pseudomonadati</taxon>
        <taxon>Pseudomonadota</taxon>
        <taxon>Gammaproteobacteria</taxon>
        <taxon>Chromatiales</taxon>
        <taxon>Chromatiaceae</taxon>
        <taxon>Thiorhodovibrio</taxon>
    </lineage>
</organism>
<evidence type="ECO:0000313" key="8">
    <source>
        <dbReference type="EMBL" id="WPL19341.1"/>
    </source>
</evidence>
<evidence type="ECO:0000256" key="2">
    <source>
        <dbReference type="ARBA" id="ARBA00006046"/>
    </source>
</evidence>
<keyword evidence="3 5" id="KW-0125">Carotenoid biosynthesis</keyword>
<keyword evidence="9" id="KW-1185">Reference proteome</keyword>
<evidence type="ECO:0000256" key="6">
    <source>
        <dbReference type="SAM" id="MobiDB-lite"/>
    </source>
</evidence>
<reference evidence="8 9" key="1">
    <citation type="journal article" date="2023" name="Microorganisms">
        <title>Thiorhodovibrio frisius and Trv. litoralis spp. nov., Two Novel Members from a Clade of Fastidious Purple Sulfur Bacteria That Exhibit Unique Red-Shifted Light-Harvesting Capabilities.</title>
        <authorList>
            <person name="Methner A."/>
            <person name="Kuzyk S.B."/>
            <person name="Petersen J."/>
            <person name="Bauer S."/>
            <person name="Brinkmann H."/>
            <person name="Sichau K."/>
            <person name="Wanner G."/>
            <person name="Wolf J."/>
            <person name="Neumann-Schaal M."/>
            <person name="Henke P."/>
            <person name="Tank M."/>
            <person name="Sproer C."/>
            <person name="Bunk B."/>
            <person name="Overmann J."/>
        </authorList>
    </citation>
    <scope>NUCLEOTIDE SEQUENCE [LARGE SCALE GENOMIC DNA]</scope>
    <source>
        <strain evidence="8 9">DSM 6702</strain>
    </source>
</reference>
<dbReference type="PANTHER" id="PTHR43734:SF7">
    <property type="entry name" value="4,4'-DIAPONEUROSPORENE OXYGENASE"/>
    <property type="match status" value="1"/>
</dbReference>
<comment type="similarity">
    <text evidence="2 5">Belongs to the carotenoid/retinoid oxidoreductase family.</text>
</comment>
<evidence type="ECO:0000256" key="3">
    <source>
        <dbReference type="ARBA" id="ARBA00022746"/>
    </source>
</evidence>
<evidence type="ECO:0000259" key="7">
    <source>
        <dbReference type="Pfam" id="PF01593"/>
    </source>
</evidence>
<gene>
    <name evidence="8" type="primary">crtD</name>
    <name evidence="8" type="ORF">Thiowin_04458</name>
</gene>
<proteinExistence type="inferred from homology"/>
<dbReference type="EMBL" id="CP121472">
    <property type="protein sequence ID" value="WPL19341.1"/>
    <property type="molecule type" value="Genomic_DNA"/>
</dbReference>
<dbReference type="SUPFAM" id="SSF51905">
    <property type="entry name" value="FAD/NAD(P)-binding domain"/>
    <property type="match status" value="1"/>
</dbReference>
<evidence type="ECO:0000256" key="1">
    <source>
        <dbReference type="ARBA" id="ARBA00004829"/>
    </source>
</evidence>
<accession>A0ABZ0SE87</accession>
<dbReference type="InterPro" id="IPR014105">
    <property type="entry name" value="Carotenoid/retinoid_OxRdtase"/>
</dbReference>
<dbReference type="NCBIfam" id="TIGR02734">
    <property type="entry name" value="crtI_fam"/>
    <property type="match status" value="1"/>
</dbReference>
<dbReference type="InterPro" id="IPR036188">
    <property type="entry name" value="FAD/NAD-bd_sf"/>
</dbReference>
<feature type="domain" description="Amine oxidase" evidence="7">
    <location>
        <begin position="18"/>
        <end position="295"/>
    </location>
</feature>
<dbReference type="RefSeq" id="WP_328985086.1">
    <property type="nucleotide sequence ID" value="NZ_CP121472.1"/>
</dbReference>
<feature type="compositionally biased region" description="Polar residues" evidence="6">
    <location>
        <begin position="533"/>
        <end position="543"/>
    </location>
</feature>
<sequence length="543" mass="58214">MSAGTQPERVIVIGAGVGGLAAAVSLAAHGLEVDLFERAATPGGKLRQVAVGDARIDAGPTVFTMRWVFEELFAAAGTSLATELPLQPAETLARHAWSADERLDLFADLQRSADSIGQFAGAREARGFLRFSADARGIFRTLKESFITNSRTTPAGLMQRVGLGGLGGLMSIKPYSKLWPVLGDYFKDPRLRQLFGRYATYCGSSPFLAPATLMLVAHVEQDGVWLVEGGMHQLALTMAEVATRLGVRLHYSSPVAEILIERGRTCGVRLTSGEIHHASALVLNADTAALGAGLFGTAAARALPPTPPSARSLSALTWNLLAEPSGFPLVRHSVFFSRDYAAEFRDLFERHRLPHEPTVYICAQDRGDTDRHLDRHWDPHRDPHLDPLGHYNAEHGSPSSAGPERLLCLVNAPAIGDRHAFTPAEINACAERTFALLNRCGLQLQAPPDLSQPTSPTQFEQLFPASGGALYGRASHGWMASFSRPGARTKLPGLYLAGGSTHPGPGLPMATLSGRLAARSLLEDRPSTKASRKTATFGGTSTR</sequence>
<dbReference type="Gene3D" id="3.50.50.60">
    <property type="entry name" value="FAD/NAD(P)-binding domain"/>
    <property type="match status" value="2"/>
</dbReference>
<feature type="region of interest" description="Disordered" evidence="6">
    <location>
        <begin position="522"/>
        <end position="543"/>
    </location>
</feature>